<dbReference type="AlphaFoldDB" id="A0A2D1P9R9"/>
<evidence type="ECO:0000256" key="1">
    <source>
        <dbReference type="ARBA" id="ARBA00004141"/>
    </source>
</evidence>
<feature type="transmembrane region" description="Helical" evidence="10">
    <location>
        <begin position="204"/>
        <end position="228"/>
    </location>
</feature>
<dbReference type="EC" id="7.1.1.2" evidence="3"/>
<evidence type="ECO:0000256" key="5">
    <source>
        <dbReference type="ARBA" id="ARBA00022692"/>
    </source>
</evidence>
<feature type="chain" id="PRO_5013816986" description="NADH-ubiquinone oxidoreductase chain 2" evidence="11">
    <location>
        <begin position="17"/>
        <end position="518"/>
    </location>
</feature>
<geneLocation type="mitochondrion" evidence="13"/>
<evidence type="ECO:0000256" key="7">
    <source>
        <dbReference type="ARBA" id="ARBA00023136"/>
    </source>
</evidence>
<protein>
    <recommendedName>
        <fullName evidence="4">NADH-ubiquinone oxidoreductase chain 2</fullName>
        <ecNumber evidence="3">7.1.1.2</ecNumber>
    </recommendedName>
    <alternativeName>
        <fullName evidence="8">NADH dehydrogenase subunit 2</fullName>
    </alternativeName>
</protein>
<dbReference type="InterPro" id="IPR001750">
    <property type="entry name" value="ND/Mrp_TM"/>
</dbReference>
<keyword evidence="7 10" id="KW-0472">Membrane</keyword>
<dbReference type="GeneID" id="34949293"/>
<feature type="transmembrane region" description="Helical" evidence="10">
    <location>
        <begin position="149"/>
        <end position="169"/>
    </location>
</feature>
<evidence type="ECO:0000259" key="12">
    <source>
        <dbReference type="Pfam" id="PF00361"/>
    </source>
</evidence>
<dbReference type="Pfam" id="PF00361">
    <property type="entry name" value="Proton_antipo_M"/>
    <property type="match status" value="1"/>
</dbReference>
<feature type="transmembrane region" description="Helical" evidence="10">
    <location>
        <begin position="30"/>
        <end position="63"/>
    </location>
</feature>
<comment type="similarity">
    <text evidence="2">Belongs to the complex I subunit 2 family.</text>
</comment>
<evidence type="ECO:0000256" key="8">
    <source>
        <dbReference type="ARBA" id="ARBA00031028"/>
    </source>
</evidence>
<comment type="subcellular location">
    <subcellularLocation>
        <location evidence="1">Membrane</location>
        <topology evidence="1">Multi-pass membrane protein</topology>
    </subcellularLocation>
</comment>
<gene>
    <name evidence="13" type="primary">nad2</name>
</gene>
<evidence type="ECO:0000256" key="6">
    <source>
        <dbReference type="ARBA" id="ARBA00022989"/>
    </source>
</evidence>
<evidence type="ECO:0000256" key="3">
    <source>
        <dbReference type="ARBA" id="ARBA00012944"/>
    </source>
</evidence>
<evidence type="ECO:0000256" key="2">
    <source>
        <dbReference type="ARBA" id="ARBA00007012"/>
    </source>
</evidence>
<evidence type="ECO:0000256" key="11">
    <source>
        <dbReference type="SAM" id="SignalP"/>
    </source>
</evidence>
<dbReference type="GO" id="GO:0008137">
    <property type="term" value="F:NADH dehydrogenase (ubiquinone) activity"/>
    <property type="evidence" value="ECO:0007669"/>
    <property type="project" value="UniProtKB-EC"/>
</dbReference>
<evidence type="ECO:0000256" key="10">
    <source>
        <dbReference type="SAM" id="Phobius"/>
    </source>
</evidence>
<feature type="transmembrane region" description="Helical" evidence="10">
    <location>
        <begin position="382"/>
        <end position="402"/>
    </location>
</feature>
<dbReference type="GO" id="GO:0016020">
    <property type="term" value="C:membrane"/>
    <property type="evidence" value="ECO:0007669"/>
    <property type="project" value="UniProtKB-SubCell"/>
</dbReference>
<dbReference type="RefSeq" id="YP_009442466.1">
    <property type="nucleotide sequence ID" value="NC_036309.1"/>
</dbReference>
<evidence type="ECO:0000256" key="9">
    <source>
        <dbReference type="ARBA" id="ARBA00049551"/>
    </source>
</evidence>
<feature type="transmembrane region" description="Helical" evidence="10">
    <location>
        <begin position="294"/>
        <end position="312"/>
    </location>
</feature>
<evidence type="ECO:0000256" key="4">
    <source>
        <dbReference type="ARBA" id="ARBA00021008"/>
    </source>
</evidence>
<keyword evidence="5 10" id="KW-0812">Transmembrane</keyword>
<evidence type="ECO:0000313" key="13">
    <source>
        <dbReference type="EMBL" id="ATO89312.1"/>
    </source>
</evidence>
<keyword evidence="11" id="KW-0732">Signal</keyword>
<comment type="catalytic activity">
    <reaction evidence="9">
        <text>a ubiquinone + NADH + 5 H(+)(in) = a ubiquinol + NAD(+) + 4 H(+)(out)</text>
        <dbReference type="Rhea" id="RHEA:29091"/>
        <dbReference type="Rhea" id="RHEA-COMP:9565"/>
        <dbReference type="Rhea" id="RHEA-COMP:9566"/>
        <dbReference type="ChEBI" id="CHEBI:15378"/>
        <dbReference type="ChEBI" id="CHEBI:16389"/>
        <dbReference type="ChEBI" id="CHEBI:17976"/>
        <dbReference type="ChEBI" id="CHEBI:57540"/>
        <dbReference type="ChEBI" id="CHEBI:57945"/>
        <dbReference type="EC" id="7.1.1.2"/>
    </reaction>
</comment>
<sequence>MAVFSILFLLLSNAVTFRREKSILYSRETIIILLCSCFIAHVTPITHVFHLFLFLLSAIIFLLTGFYPRKLLLKDFIYDTNLINKMGQQFRLIEYPLIILFTIIGGSFLVSASDIVSIFLCIELQSYGLYLLATIYRNSELSTSAGLTYFYYIITGLSSVANEYASTMLDWYKPFYLNISLLIMSVGFLFKISAAPFHFWSPDVYDAIPTIVTTFVAIIPKISILVFLLELVHYTSNFYFVFNFVLGLTQFRIKRLFAYSTISHLGFILLALSINSLESVQAFIFYLMQYSISNLNAFVLLVSIGFSLYPFINKDTSKIEYNNLPDSNNSPIQLITQLKGYFDLNPVIALSLAITLFSFIGIPPLVGFFAKQMVLSAALDSGYVFLTLVAILTSVIGAVYYLNIIKQMFFDVHEYKVNKKYADKTLQGSIQCHSKPETIYTSNSLNRYKCINLLGKGVLLKYAKNKASDIYFKIDNVVLSSCLAIIISILTLMLLLFIFVTNILIRLSSVLAIIMFNP</sequence>
<reference evidence="13" key="1">
    <citation type="submission" date="2017-01" db="EMBL/GenBank/DDBJ databases">
        <title>The complete mitochondrial genome of the lichenized fungus Cladonia rangiferina.</title>
        <authorList>
            <person name="Pogoda C.S."/>
            <person name="Keepers K.G."/>
            <person name="Tripp E.A."/>
            <person name="Lendemer J.C."/>
            <person name="Kane N.C."/>
        </authorList>
    </citation>
    <scope>NUCLEOTIDE SEQUENCE</scope>
</reference>
<organism evidence="13">
    <name type="scientific">Cladonia rangiferina</name>
    <dbReference type="NCBI Taxonomy" id="111670"/>
    <lineage>
        <taxon>Eukaryota</taxon>
        <taxon>Fungi</taxon>
        <taxon>Dikarya</taxon>
        <taxon>Ascomycota</taxon>
        <taxon>Pezizomycotina</taxon>
        <taxon>Lecanoromycetes</taxon>
        <taxon>OSLEUM clade</taxon>
        <taxon>Lecanoromycetidae</taxon>
        <taxon>Lecanorales</taxon>
        <taxon>Lecanorineae</taxon>
        <taxon>Cladoniaceae</taxon>
        <taxon>Cladonia</taxon>
    </lineage>
</organism>
<name>A0A2D1P9R9_9LECA</name>
<proteinExistence type="inferred from homology"/>
<feature type="signal peptide" evidence="11">
    <location>
        <begin position="1"/>
        <end position="16"/>
    </location>
</feature>
<feature type="transmembrane region" description="Helical" evidence="10">
    <location>
        <begin position="234"/>
        <end position="253"/>
    </location>
</feature>
<dbReference type="PANTHER" id="PTHR22773">
    <property type="entry name" value="NADH DEHYDROGENASE"/>
    <property type="match status" value="1"/>
</dbReference>
<keyword evidence="13" id="KW-0496">Mitochondrion</keyword>
<accession>A0A2D1P9R9</accession>
<feature type="transmembrane region" description="Helical" evidence="10">
    <location>
        <begin position="347"/>
        <end position="370"/>
    </location>
</feature>
<feature type="transmembrane region" description="Helical" evidence="10">
    <location>
        <begin position="265"/>
        <end position="288"/>
    </location>
</feature>
<feature type="transmembrane region" description="Helical" evidence="10">
    <location>
        <begin position="175"/>
        <end position="192"/>
    </location>
</feature>
<feature type="transmembrane region" description="Helical" evidence="10">
    <location>
        <begin position="92"/>
        <end position="110"/>
    </location>
</feature>
<feature type="domain" description="NADH:quinone oxidoreductase/Mrp antiporter transmembrane" evidence="12">
    <location>
        <begin position="112"/>
        <end position="397"/>
    </location>
</feature>
<keyword evidence="6 10" id="KW-1133">Transmembrane helix</keyword>
<dbReference type="EMBL" id="KY460674">
    <property type="protein sequence ID" value="ATO89312.1"/>
    <property type="molecule type" value="Genomic_DNA"/>
</dbReference>